<dbReference type="KEGG" id="dmm:dnm_003730"/>
<dbReference type="Gene3D" id="2.60.200.20">
    <property type="match status" value="2"/>
</dbReference>
<proteinExistence type="predicted"/>
<dbReference type="EMBL" id="CP061800">
    <property type="protein sequence ID" value="QTA84379.1"/>
    <property type="molecule type" value="Genomic_DNA"/>
</dbReference>
<dbReference type="PANTHER" id="PTHR23308">
    <property type="entry name" value="NUCLEAR INHIBITOR OF PROTEIN PHOSPHATASE-1"/>
    <property type="match status" value="1"/>
</dbReference>
<dbReference type="InterPro" id="IPR032030">
    <property type="entry name" value="YscD_cytoplasmic_dom"/>
</dbReference>
<accession>A0A975BER7</accession>
<dbReference type="Proteomes" id="UP000663722">
    <property type="component" value="Chromosome"/>
</dbReference>
<dbReference type="CDD" id="cd00060">
    <property type="entry name" value="FHA"/>
    <property type="match status" value="2"/>
</dbReference>
<sequence>MTLKFKKDSTKIREYKLERGQSVSIGRLDSNDIVIENLAVSGHHAKIDWAGNGFLLTDLKSKNGTFVNDQLAISHWLKGKDVITIGKHVLIFEYAQGEVQPDMGDKAMSETMVMDTGKYRSMLAKNVSNIAAQAGETEKLGILSFLSGGDGEVELSKKLTKLGKNASSDIVLKGFMVGQTAATISKRPDGYYLSYVGGISKPKVNGKAVKESVSLKQFDVIEIGSAKMQFIHKS</sequence>
<name>A0A975BER7_9BACT</name>
<dbReference type="InterPro" id="IPR000253">
    <property type="entry name" value="FHA_dom"/>
</dbReference>
<feature type="domain" description="FHA" evidence="1">
    <location>
        <begin position="23"/>
        <end position="72"/>
    </location>
</feature>
<dbReference type="Pfam" id="PF00498">
    <property type="entry name" value="FHA"/>
    <property type="match status" value="1"/>
</dbReference>
<dbReference type="AlphaFoldDB" id="A0A975BER7"/>
<protein>
    <submittedName>
        <fullName evidence="2">FHA domain-containing protein</fullName>
    </submittedName>
</protein>
<dbReference type="Pfam" id="PF16697">
    <property type="entry name" value="Yop-YscD_cpl"/>
    <property type="match status" value="1"/>
</dbReference>
<reference evidence="2" key="1">
    <citation type="journal article" date="2021" name="Microb. Physiol.">
        <title>Proteogenomic Insights into the Physiology of Marine, Sulfate-Reducing, Filamentous Desulfonema limicola and Desulfonema magnum.</title>
        <authorList>
            <person name="Schnaars V."/>
            <person name="Wohlbrand L."/>
            <person name="Scheve S."/>
            <person name="Hinrichs C."/>
            <person name="Reinhardt R."/>
            <person name="Rabus R."/>
        </authorList>
    </citation>
    <scope>NUCLEOTIDE SEQUENCE</scope>
    <source>
        <strain evidence="2">4be13</strain>
    </source>
</reference>
<dbReference type="InterPro" id="IPR008984">
    <property type="entry name" value="SMAD_FHA_dom_sf"/>
</dbReference>
<evidence type="ECO:0000313" key="2">
    <source>
        <dbReference type="EMBL" id="QTA84379.1"/>
    </source>
</evidence>
<dbReference type="SMART" id="SM00240">
    <property type="entry name" value="FHA"/>
    <property type="match status" value="2"/>
</dbReference>
<dbReference type="InterPro" id="IPR050923">
    <property type="entry name" value="Cell_Proc_Reg/RNA_Proc"/>
</dbReference>
<keyword evidence="3" id="KW-1185">Reference proteome</keyword>
<gene>
    <name evidence="2" type="ORF">dnm_003730</name>
</gene>
<evidence type="ECO:0000259" key="1">
    <source>
        <dbReference type="PROSITE" id="PS50006"/>
    </source>
</evidence>
<dbReference type="PROSITE" id="PS50006">
    <property type="entry name" value="FHA_DOMAIN"/>
    <property type="match status" value="1"/>
</dbReference>
<organism evidence="2 3">
    <name type="scientific">Desulfonema magnum</name>
    <dbReference type="NCBI Taxonomy" id="45655"/>
    <lineage>
        <taxon>Bacteria</taxon>
        <taxon>Pseudomonadati</taxon>
        <taxon>Thermodesulfobacteriota</taxon>
        <taxon>Desulfobacteria</taxon>
        <taxon>Desulfobacterales</taxon>
        <taxon>Desulfococcaceae</taxon>
        <taxon>Desulfonema</taxon>
    </lineage>
</organism>
<dbReference type="SUPFAM" id="SSF49879">
    <property type="entry name" value="SMAD/FHA domain"/>
    <property type="match status" value="2"/>
</dbReference>
<evidence type="ECO:0000313" key="3">
    <source>
        <dbReference type="Proteomes" id="UP000663722"/>
    </source>
</evidence>